<organism evidence="3 4">
    <name type="scientific">Aeromicrobium camelliae</name>
    <dbReference type="NCBI Taxonomy" id="1538144"/>
    <lineage>
        <taxon>Bacteria</taxon>
        <taxon>Bacillati</taxon>
        <taxon>Actinomycetota</taxon>
        <taxon>Actinomycetes</taxon>
        <taxon>Propionibacteriales</taxon>
        <taxon>Nocardioidaceae</taxon>
        <taxon>Aeromicrobium</taxon>
    </lineage>
</organism>
<dbReference type="CDD" id="cd00038">
    <property type="entry name" value="CAP_ED"/>
    <property type="match status" value="1"/>
</dbReference>
<dbReference type="InterPro" id="IPR050397">
    <property type="entry name" value="Env_Response_Regulators"/>
</dbReference>
<dbReference type="PROSITE" id="PS00889">
    <property type="entry name" value="CNMP_BINDING_2"/>
    <property type="match status" value="1"/>
</dbReference>
<dbReference type="OrthoDB" id="4619743at2"/>
<protein>
    <submittedName>
        <fullName evidence="3">Cyclic nucleotide-binding domain-containing protein</fullName>
    </submittedName>
</protein>
<feature type="domain" description="Cyclic nucleotide-binding" evidence="2">
    <location>
        <begin position="55"/>
        <end position="152"/>
    </location>
</feature>
<dbReference type="SMART" id="SM00100">
    <property type="entry name" value="cNMP"/>
    <property type="match status" value="1"/>
</dbReference>
<dbReference type="EMBL" id="RQJX01000002">
    <property type="protein sequence ID" value="RQN09822.1"/>
    <property type="molecule type" value="Genomic_DNA"/>
</dbReference>
<evidence type="ECO:0000313" key="3">
    <source>
        <dbReference type="EMBL" id="RQN09822.1"/>
    </source>
</evidence>
<dbReference type="PROSITE" id="PS50042">
    <property type="entry name" value="CNMP_BINDING_3"/>
    <property type="match status" value="1"/>
</dbReference>
<feature type="region of interest" description="Disordered" evidence="1">
    <location>
        <begin position="1"/>
        <end position="20"/>
    </location>
</feature>
<sequence length="174" mass="18825">MHVSSAGGAVVDDCPRSGQSHDGELRFTLRWVRTDRKESTMAKKPDPDVVRSLKELTDFDEATVKALATVGQPVHIPANWAMIFEHTPADKAYILLSGTVEIRKDGQPLATLNPGDVVGEIALVTGRLRSATVVTTTDVEALHFTAEAFEDLAAHNPQFATALHDAAVSRIDQN</sequence>
<keyword evidence="4" id="KW-1185">Reference proteome</keyword>
<dbReference type="PANTHER" id="PTHR24567:SF74">
    <property type="entry name" value="HTH-TYPE TRANSCRIPTIONAL REGULATOR ARCR"/>
    <property type="match status" value="1"/>
</dbReference>
<reference evidence="3 4" key="1">
    <citation type="submission" date="2018-11" db="EMBL/GenBank/DDBJ databases">
        <authorList>
            <person name="Li F."/>
        </authorList>
    </citation>
    <scope>NUCLEOTIDE SEQUENCE [LARGE SCALE GENOMIC DNA]</scope>
    <source>
        <strain evidence="3 4">YS17T</strain>
    </source>
</reference>
<comment type="caution">
    <text evidence="3">The sequence shown here is derived from an EMBL/GenBank/DDBJ whole genome shotgun (WGS) entry which is preliminary data.</text>
</comment>
<evidence type="ECO:0000259" key="2">
    <source>
        <dbReference type="PROSITE" id="PS50042"/>
    </source>
</evidence>
<gene>
    <name evidence="3" type="ORF">EHW97_02850</name>
</gene>
<accession>A0A3N6WXQ4</accession>
<dbReference type="InterPro" id="IPR018490">
    <property type="entry name" value="cNMP-bd_dom_sf"/>
</dbReference>
<name>A0A3N6WXQ4_9ACTN</name>
<proteinExistence type="predicted"/>
<dbReference type="AlphaFoldDB" id="A0A3N6WXQ4"/>
<dbReference type="Gene3D" id="2.60.120.10">
    <property type="entry name" value="Jelly Rolls"/>
    <property type="match status" value="1"/>
</dbReference>
<dbReference type="PANTHER" id="PTHR24567">
    <property type="entry name" value="CRP FAMILY TRANSCRIPTIONAL REGULATORY PROTEIN"/>
    <property type="match status" value="1"/>
</dbReference>
<dbReference type="Pfam" id="PF00027">
    <property type="entry name" value="cNMP_binding"/>
    <property type="match status" value="1"/>
</dbReference>
<dbReference type="Proteomes" id="UP000275225">
    <property type="component" value="Unassembled WGS sequence"/>
</dbReference>
<evidence type="ECO:0000313" key="4">
    <source>
        <dbReference type="Proteomes" id="UP000275225"/>
    </source>
</evidence>
<dbReference type="SUPFAM" id="SSF51206">
    <property type="entry name" value="cAMP-binding domain-like"/>
    <property type="match status" value="1"/>
</dbReference>
<dbReference type="GO" id="GO:0005829">
    <property type="term" value="C:cytosol"/>
    <property type="evidence" value="ECO:0007669"/>
    <property type="project" value="TreeGrafter"/>
</dbReference>
<dbReference type="InterPro" id="IPR014710">
    <property type="entry name" value="RmlC-like_jellyroll"/>
</dbReference>
<dbReference type="InterPro" id="IPR018488">
    <property type="entry name" value="cNMP-bd_CS"/>
</dbReference>
<dbReference type="GO" id="GO:0003700">
    <property type="term" value="F:DNA-binding transcription factor activity"/>
    <property type="evidence" value="ECO:0007669"/>
    <property type="project" value="TreeGrafter"/>
</dbReference>
<evidence type="ECO:0000256" key="1">
    <source>
        <dbReference type="SAM" id="MobiDB-lite"/>
    </source>
</evidence>
<dbReference type="InterPro" id="IPR000595">
    <property type="entry name" value="cNMP-bd_dom"/>
</dbReference>